<gene>
    <name evidence="1" type="ORF">METZ01_LOCUS504049</name>
</gene>
<sequence length="233" mass="26161">DQQQVWRLLDNPNRLKVQTIDSFCAGLIKQMPILSLMGGSPDIQDNPRELYRETAERLLSQVESENEVGGRVRNVLNHLDNSKEAFLARVTQLLEKRDQWMIPFFDAFTLGEKSRASHEETFTNLIESVLNEISRLCPAELIAHFPGLAEYAGKNIAEENPNHPLACLTGLSGFPDPSIKSLPIWKGLAELLLTTEGDFRKAVNKKIGFPSDNSEAARKMKKKFVELLESLSG</sequence>
<dbReference type="InterPro" id="IPR027417">
    <property type="entry name" value="P-loop_NTPase"/>
</dbReference>
<organism evidence="1">
    <name type="scientific">marine metagenome</name>
    <dbReference type="NCBI Taxonomy" id="408172"/>
    <lineage>
        <taxon>unclassified sequences</taxon>
        <taxon>metagenomes</taxon>
        <taxon>ecological metagenomes</taxon>
    </lineage>
</organism>
<dbReference type="SUPFAM" id="SSF52540">
    <property type="entry name" value="P-loop containing nucleoside triphosphate hydrolases"/>
    <property type="match status" value="1"/>
</dbReference>
<name>A0A383E488_9ZZZZ</name>
<feature type="non-terminal residue" evidence="1">
    <location>
        <position position="1"/>
    </location>
</feature>
<dbReference type="EMBL" id="UINC01222416">
    <property type="protein sequence ID" value="SVE51195.1"/>
    <property type="molecule type" value="Genomic_DNA"/>
</dbReference>
<protein>
    <submittedName>
        <fullName evidence="1">Uncharacterized protein</fullName>
    </submittedName>
</protein>
<accession>A0A383E488</accession>
<feature type="non-terminal residue" evidence="1">
    <location>
        <position position="233"/>
    </location>
</feature>
<dbReference type="AlphaFoldDB" id="A0A383E488"/>
<evidence type="ECO:0000313" key="1">
    <source>
        <dbReference type="EMBL" id="SVE51195.1"/>
    </source>
</evidence>
<proteinExistence type="predicted"/>
<reference evidence="1" key="1">
    <citation type="submission" date="2018-05" db="EMBL/GenBank/DDBJ databases">
        <authorList>
            <person name="Lanie J.A."/>
            <person name="Ng W.-L."/>
            <person name="Kazmierczak K.M."/>
            <person name="Andrzejewski T.M."/>
            <person name="Davidsen T.M."/>
            <person name="Wayne K.J."/>
            <person name="Tettelin H."/>
            <person name="Glass J.I."/>
            <person name="Rusch D."/>
            <person name="Podicherti R."/>
            <person name="Tsui H.-C.T."/>
            <person name="Winkler M.E."/>
        </authorList>
    </citation>
    <scope>NUCLEOTIDE SEQUENCE</scope>
</reference>